<dbReference type="PANTHER" id="PTHR39515">
    <property type="entry name" value="CONSERVED PROTEIN"/>
    <property type="match status" value="1"/>
</dbReference>
<comment type="caution">
    <text evidence="5">The sequence shown here is derived from an EMBL/GenBank/DDBJ whole genome shotgun (WGS) entry which is preliminary data.</text>
</comment>
<evidence type="ECO:0000313" key="5">
    <source>
        <dbReference type="EMBL" id="KJL48781.1"/>
    </source>
</evidence>
<proteinExistence type="predicted"/>
<dbReference type="Pfam" id="PF12802">
    <property type="entry name" value="MarR_2"/>
    <property type="match status" value="1"/>
</dbReference>
<keyword evidence="3" id="KW-0804">Transcription</keyword>
<keyword evidence="6" id="KW-1185">Reference proteome</keyword>
<evidence type="ECO:0000259" key="4">
    <source>
        <dbReference type="PROSITE" id="PS50995"/>
    </source>
</evidence>
<dbReference type="InterPro" id="IPR036390">
    <property type="entry name" value="WH_DNA-bd_sf"/>
</dbReference>
<dbReference type="STRING" id="273678.RS84_00948"/>
<keyword evidence="1" id="KW-0805">Transcription regulation</keyword>
<protein>
    <submittedName>
        <fullName evidence="5">DNA-binding transcriptional repressor MarR</fullName>
    </submittedName>
</protein>
<dbReference type="OrthoDB" id="9804055at2"/>
<dbReference type="Proteomes" id="UP000033900">
    <property type="component" value="Unassembled WGS sequence"/>
</dbReference>
<dbReference type="InterPro" id="IPR052526">
    <property type="entry name" value="HTH-type_Bedaq_tolerance"/>
</dbReference>
<dbReference type="EMBL" id="JYJB01000006">
    <property type="protein sequence ID" value="KJL48781.1"/>
    <property type="molecule type" value="Genomic_DNA"/>
</dbReference>
<keyword evidence="2 5" id="KW-0238">DNA-binding</keyword>
<feature type="domain" description="HTH marR-type" evidence="4">
    <location>
        <begin position="1"/>
        <end position="142"/>
    </location>
</feature>
<accession>A0A0M2HQ25</accession>
<sequence length="146" mass="16400">MSASNEALSVTAADLRLATFRLARRLRCVRVADAMSDAQLGVLMTLRLHGRRTITALAERERVTAPSMTSLINGLEEQGLVTRTVDDHDRRRVQVDVTPAGIDIVERTMQRRDELLIDAMQHLELTADEVHTLRDAAALMWKLAER</sequence>
<dbReference type="InterPro" id="IPR036388">
    <property type="entry name" value="WH-like_DNA-bd_sf"/>
</dbReference>
<dbReference type="PANTHER" id="PTHR39515:SF2">
    <property type="entry name" value="HTH-TYPE TRANSCRIPTIONAL REGULATOR RV0880"/>
    <property type="match status" value="1"/>
</dbReference>
<dbReference type="SUPFAM" id="SSF46785">
    <property type="entry name" value="Winged helix' DNA-binding domain"/>
    <property type="match status" value="1"/>
</dbReference>
<dbReference type="InterPro" id="IPR023187">
    <property type="entry name" value="Tscrpt_reg_MarR-type_CS"/>
</dbReference>
<dbReference type="SMART" id="SM00347">
    <property type="entry name" value="HTH_MARR"/>
    <property type="match status" value="1"/>
</dbReference>
<dbReference type="InterPro" id="IPR000835">
    <property type="entry name" value="HTH_MarR-typ"/>
</dbReference>
<reference evidence="5 6" key="1">
    <citation type="submission" date="2015-02" db="EMBL/GenBank/DDBJ databases">
        <title>Draft genome sequences of ten Microbacterium spp. with emphasis on heavy metal contaminated environments.</title>
        <authorList>
            <person name="Corretto E."/>
        </authorList>
    </citation>
    <scope>NUCLEOTIDE SEQUENCE [LARGE SCALE GENOMIC DNA]</scope>
    <source>
        <strain evidence="5 6">SA35</strain>
    </source>
</reference>
<dbReference type="RefSeq" id="WP_045256589.1">
    <property type="nucleotide sequence ID" value="NZ_JYJB01000006.1"/>
</dbReference>
<dbReference type="PROSITE" id="PS01117">
    <property type="entry name" value="HTH_MARR_1"/>
    <property type="match status" value="1"/>
</dbReference>
<organism evidence="5 6">
    <name type="scientific">Microbacterium hydrocarbonoxydans</name>
    <dbReference type="NCBI Taxonomy" id="273678"/>
    <lineage>
        <taxon>Bacteria</taxon>
        <taxon>Bacillati</taxon>
        <taxon>Actinomycetota</taxon>
        <taxon>Actinomycetes</taxon>
        <taxon>Micrococcales</taxon>
        <taxon>Microbacteriaceae</taxon>
        <taxon>Microbacterium</taxon>
    </lineage>
</organism>
<dbReference type="Gene3D" id="1.10.10.10">
    <property type="entry name" value="Winged helix-like DNA-binding domain superfamily/Winged helix DNA-binding domain"/>
    <property type="match status" value="1"/>
</dbReference>
<evidence type="ECO:0000256" key="3">
    <source>
        <dbReference type="ARBA" id="ARBA00023163"/>
    </source>
</evidence>
<dbReference type="GO" id="GO:0003700">
    <property type="term" value="F:DNA-binding transcription factor activity"/>
    <property type="evidence" value="ECO:0007669"/>
    <property type="project" value="InterPro"/>
</dbReference>
<gene>
    <name evidence="5" type="ORF">RS84_00948</name>
</gene>
<evidence type="ECO:0000256" key="1">
    <source>
        <dbReference type="ARBA" id="ARBA00023015"/>
    </source>
</evidence>
<dbReference type="GO" id="GO:0003677">
    <property type="term" value="F:DNA binding"/>
    <property type="evidence" value="ECO:0007669"/>
    <property type="project" value="UniProtKB-KW"/>
</dbReference>
<dbReference type="PATRIC" id="fig|273678.4.peg.943"/>
<dbReference type="AlphaFoldDB" id="A0A0M2HQ25"/>
<dbReference type="PROSITE" id="PS50995">
    <property type="entry name" value="HTH_MARR_2"/>
    <property type="match status" value="1"/>
</dbReference>
<evidence type="ECO:0000256" key="2">
    <source>
        <dbReference type="ARBA" id="ARBA00023125"/>
    </source>
</evidence>
<evidence type="ECO:0000313" key="6">
    <source>
        <dbReference type="Proteomes" id="UP000033900"/>
    </source>
</evidence>
<name>A0A0M2HQ25_9MICO</name>